<dbReference type="EMBL" id="AHEZ01000054">
    <property type="protein sequence ID" value="EOP67412.1"/>
    <property type="molecule type" value="Genomic_DNA"/>
</dbReference>
<accession>R8Q9I0</accession>
<evidence type="ECO:0000313" key="2">
    <source>
        <dbReference type="Proteomes" id="UP000014019"/>
    </source>
</evidence>
<dbReference type="AlphaFoldDB" id="R8Q9I0"/>
<protein>
    <recommendedName>
        <fullName evidence="3">NERD domain-containing protein</fullName>
    </recommendedName>
</protein>
<reference evidence="1 2" key="1">
    <citation type="submission" date="2012-12" db="EMBL/GenBank/DDBJ databases">
        <title>The Genome Sequence of Bacillus cereus VD118.</title>
        <authorList>
            <consortium name="The Broad Institute Genome Sequencing Platform"/>
            <consortium name="The Broad Institute Genome Sequencing Center for Infectious Disease"/>
            <person name="Feldgarden M."/>
            <person name="Van der Auwera G.A."/>
            <person name="Mahillon J."/>
            <person name="Duprez V."/>
            <person name="Timmery S."/>
            <person name="Mattelet C."/>
            <person name="Dierick K."/>
            <person name="Sun M."/>
            <person name="Yu Z."/>
            <person name="Zhu L."/>
            <person name="Hu X."/>
            <person name="Shank E.B."/>
            <person name="Swiecicka I."/>
            <person name="Hansen B.M."/>
            <person name="Andrup L."/>
            <person name="Walker B."/>
            <person name="Young S.K."/>
            <person name="Zeng Q."/>
            <person name="Gargeya S."/>
            <person name="Fitzgerald M."/>
            <person name="Haas B."/>
            <person name="Abouelleil A."/>
            <person name="Alvarado L."/>
            <person name="Arachchi H.M."/>
            <person name="Berlin A.M."/>
            <person name="Chapman S.B."/>
            <person name="Dewar J."/>
            <person name="Goldberg J."/>
            <person name="Griggs A."/>
            <person name="Gujja S."/>
            <person name="Hansen M."/>
            <person name="Howarth C."/>
            <person name="Imamovic A."/>
            <person name="Larimer J."/>
            <person name="McCowan C."/>
            <person name="Murphy C."/>
            <person name="Neiman D."/>
            <person name="Pearson M."/>
            <person name="Priest M."/>
            <person name="Roberts A."/>
            <person name="Saif S."/>
            <person name="Shea T."/>
            <person name="Sisk P."/>
            <person name="Sykes S."/>
            <person name="Wortman J."/>
            <person name="Nusbaum C."/>
            <person name="Birren B."/>
        </authorList>
    </citation>
    <scope>NUCLEOTIDE SEQUENCE [LARGE SCALE GENOMIC DNA]</scope>
    <source>
        <strain evidence="1 2">VD118</strain>
    </source>
</reference>
<gene>
    <name evidence="1" type="ORF">IIQ_05365</name>
</gene>
<comment type="caution">
    <text evidence="1">The sequence shown here is derived from an EMBL/GenBank/DDBJ whole genome shotgun (WGS) entry which is preliminary data.</text>
</comment>
<sequence>MLQAEINAKFSSTSEDQLTSSVIGSLQFLSSPAFLVAVLQKAMNTEGQHPQLNEEFQDARFYFWPRLPLSEPDVIVLLKTAAETLYVVCIEAKYFSKKSSEEDKTVAIEERTVQQRDQLAREYEDIHTQEFYRMFSINPSKIAGTILLYLTNDTALPVEELNQSSSSIQISNAGQKHHLYWLPWKEFYSAIHQSSSTMNNQDRRILDILRQYLEKKELVCFTQPTPLQSVTLSTWAYVTHSNNALDWSSLQTHEPLAWKYGGDAHECK</sequence>
<evidence type="ECO:0008006" key="3">
    <source>
        <dbReference type="Google" id="ProtNLM"/>
    </source>
</evidence>
<proteinExistence type="predicted"/>
<name>R8Q9I0_BACCE</name>
<evidence type="ECO:0000313" key="1">
    <source>
        <dbReference type="EMBL" id="EOP67412.1"/>
    </source>
</evidence>
<dbReference type="RefSeq" id="WP_016105747.1">
    <property type="nucleotide sequence ID" value="NZ_KB976799.1"/>
</dbReference>
<dbReference type="PATRIC" id="fig|1053231.3.peg.3770"/>
<dbReference type="Proteomes" id="UP000014019">
    <property type="component" value="Unassembled WGS sequence"/>
</dbReference>
<organism evidence="1 2">
    <name type="scientific">Bacillus cereus VD118</name>
    <dbReference type="NCBI Taxonomy" id="1053231"/>
    <lineage>
        <taxon>Bacteria</taxon>
        <taxon>Bacillati</taxon>
        <taxon>Bacillota</taxon>
        <taxon>Bacilli</taxon>
        <taxon>Bacillales</taxon>
        <taxon>Bacillaceae</taxon>
        <taxon>Bacillus</taxon>
        <taxon>Bacillus cereus group</taxon>
    </lineage>
</organism>
<dbReference type="HOGENOM" id="CLU_1060293_0_0_9"/>